<keyword evidence="4 11" id="KW-1134">Transmembrane beta strand</keyword>
<dbReference type="InterPro" id="IPR037066">
    <property type="entry name" value="Plug_dom_sf"/>
</dbReference>
<feature type="domain" description="TonB-dependent receptor-like beta-barrel" evidence="14">
    <location>
        <begin position="226"/>
        <end position="631"/>
    </location>
</feature>
<evidence type="ECO:0000256" key="13">
    <source>
        <dbReference type="SAM" id="SignalP"/>
    </source>
</evidence>
<evidence type="ECO:0000256" key="6">
    <source>
        <dbReference type="ARBA" id="ARBA00022729"/>
    </source>
</evidence>
<keyword evidence="10 11" id="KW-0998">Cell outer membrane</keyword>
<dbReference type="InterPro" id="IPR039426">
    <property type="entry name" value="TonB-dep_rcpt-like"/>
</dbReference>
<dbReference type="RefSeq" id="WP_246950125.1">
    <property type="nucleotide sequence ID" value="NZ_JALKII010000002.1"/>
</dbReference>
<sequence>MRFHPPLHRPVRHGCALLLLGLAVSTPASQLLSPVVVTATRTDKTLDDTPIRTELVTRDEIERTHARSLKEALENIPGLQLREIHGKSGFEVSLQGLSSEQVLVLIDGLPITASTGSTVDLSQYALADVERIEVIKGAASAQHGSAAMGGVINVITRRPAPGFAGQVTLDGGSYGRQNPSGRTLDLSRQHGQAIVEGGSETWRLRLGADRQDGDGFTLDPDAWRQQGDAVLRDQLSGYLGWQPGSGKRVWLDGNRYREDAEQRFTLLAPPNLVPQRKLEQIERDRLTGGAEWRYESGLAWQIKGLAEQYDSHSVTRSNTVATADRRAALDTSHLSTQLDLPLWRRQLWQIGADLHEEELQQSVNGSSELDGDRVTRNSRELFVQNDILLTEATEIVLGVRYQDDSDFGGHTAPKIALRHDYLDGRRWRGTLRTSVGQGYRVPNLKERYFRFDHSNLGYRVVGNPALEPESSTSWQLGSTLQSDRITLDINAFYNRVRDLIQIDEENGSTVGGITEYSYDNIASAQTLGLESSLTLQLGPRTRTRLAYTWTDTENRDTGESLTRRPAHIALLSLDWTLPSETTSISLRGRYQSRELVSTEDRTWSSAWATMDLAINQDITPLLRVFAGIDNLFDKQRDFSDSTDFGPLSGRFGYLGVRYQWGR</sequence>
<protein>
    <submittedName>
        <fullName evidence="16">TonB-dependent receptor</fullName>
    </submittedName>
</protein>
<name>A0ABT0E600_9GAMM</name>
<comment type="subcellular location">
    <subcellularLocation>
        <location evidence="1 11">Cell outer membrane</location>
        <topology evidence="1 11">Multi-pass membrane protein</topology>
    </subcellularLocation>
</comment>
<feature type="signal peptide" evidence="13">
    <location>
        <begin position="1"/>
        <end position="30"/>
    </location>
</feature>
<evidence type="ECO:0000256" key="2">
    <source>
        <dbReference type="ARBA" id="ARBA00008143"/>
    </source>
</evidence>
<dbReference type="CDD" id="cd01347">
    <property type="entry name" value="ligand_gated_channel"/>
    <property type="match status" value="1"/>
</dbReference>
<evidence type="ECO:0000256" key="12">
    <source>
        <dbReference type="RuleBase" id="RU003357"/>
    </source>
</evidence>
<accession>A0ABT0E600</accession>
<dbReference type="Proteomes" id="UP001165524">
    <property type="component" value="Unassembled WGS sequence"/>
</dbReference>
<evidence type="ECO:0000256" key="4">
    <source>
        <dbReference type="ARBA" id="ARBA00022452"/>
    </source>
</evidence>
<keyword evidence="9 16" id="KW-0675">Receptor</keyword>
<keyword evidence="7 12" id="KW-0798">TonB box</keyword>
<reference evidence="16" key="1">
    <citation type="submission" date="2022-04" db="EMBL/GenBank/DDBJ databases">
        <title>Alcanivorax sp. CY1518 draft genome sequence.</title>
        <authorList>
            <person name="Zhao G."/>
            <person name="An M."/>
        </authorList>
    </citation>
    <scope>NUCLEOTIDE SEQUENCE</scope>
    <source>
        <strain evidence="16">CY1518</strain>
    </source>
</reference>
<evidence type="ECO:0000313" key="17">
    <source>
        <dbReference type="Proteomes" id="UP001165524"/>
    </source>
</evidence>
<dbReference type="Pfam" id="PF07715">
    <property type="entry name" value="Plug"/>
    <property type="match status" value="1"/>
</dbReference>
<dbReference type="InterPro" id="IPR036942">
    <property type="entry name" value="Beta-barrel_TonB_sf"/>
</dbReference>
<dbReference type="SUPFAM" id="SSF56935">
    <property type="entry name" value="Porins"/>
    <property type="match status" value="1"/>
</dbReference>
<evidence type="ECO:0000259" key="15">
    <source>
        <dbReference type="Pfam" id="PF07715"/>
    </source>
</evidence>
<keyword evidence="8 11" id="KW-0472">Membrane</keyword>
<dbReference type="PANTHER" id="PTHR30069">
    <property type="entry name" value="TONB-DEPENDENT OUTER MEMBRANE RECEPTOR"/>
    <property type="match status" value="1"/>
</dbReference>
<dbReference type="InterPro" id="IPR012910">
    <property type="entry name" value="Plug_dom"/>
</dbReference>
<feature type="chain" id="PRO_5045720185" evidence="13">
    <location>
        <begin position="31"/>
        <end position="662"/>
    </location>
</feature>
<organism evidence="16 17">
    <name type="scientific">Alcanivorax quisquiliarum</name>
    <dbReference type="NCBI Taxonomy" id="2933565"/>
    <lineage>
        <taxon>Bacteria</taxon>
        <taxon>Pseudomonadati</taxon>
        <taxon>Pseudomonadota</taxon>
        <taxon>Gammaproteobacteria</taxon>
        <taxon>Oceanospirillales</taxon>
        <taxon>Alcanivoracaceae</taxon>
        <taxon>Alcanivorax</taxon>
    </lineage>
</organism>
<evidence type="ECO:0000256" key="3">
    <source>
        <dbReference type="ARBA" id="ARBA00022448"/>
    </source>
</evidence>
<dbReference type="EMBL" id="JALKII010000002">
    <property type="protein sequence ID" value="MCK0537221.1"/>
    <property type="molecule type" value="Genomic_DNA"/>
</dbReference>
<keyword evidence="6 13" id="KW-0732">Signal</keyword>
<comment type="similarity">
    <text evidence="2">Belongs to the TonB-dependent receptor family. Hemoglobin/haptoglobin binding protein subfamily.</text>
</comment>
<keyword evidence="3 11" id="KW-0813">Transport</keyword>
<feature type="domain" description="TonB-dependent receptor plug" evidence="15">
    <location>
        <begin position="46"/>
        <end position="151"/>
    </location>
</feature>
<evidence type="ECO:0000256" key="8">
    <source>
        <dbReference type="ARBA" id="ARBA00023136"/>
    </source>
</evidence>
<proteinExistence type="inferred from homology"/>
<evidence type="ECO:0000256" key="9">
    <source>
        <dbReference type="ARBA" id="ARBA00023170"/>
    </source>
</evidence>
<evidence type="ECO:0000256" key="5">
    <source>
        <dbReference type="ARBA" id="ARBA00022692"/>
    </source>
</evidence>
<dbReference type="InterPro" id="IPR000531">
    <property type="entry name" value="Beta-barrel_TonB"/>
</dbReference>
<evidence type="ECO:0000256" key="7">
    <source>
        <dbReference type="ARBA" id="ARBA00023077"/>
    </source>
</evidence>
<gene>
    <name evidence="16" type="ORF">MU846_05805</name>
</gene>
<dbReference type="PANTHER" id="PTHR30069:SF29">
    <property type="entry name" value="HEMOGLOBIN AND HEMOGLOBIN-HAPTOGLOBIN-BINDING PROTEIN 1-RELATED"/>
    <property type="match status" value="1"/>
</dbReference>
<keyword evidence="17" id="KW-1185">Reference proteome</keyword>
<dbReference type="PROSITE" id="PS52016">
    <property type="entry name" value="TONB_DEPENDENT_REC_3"/>
    <property type="match status" value="1"/>
</dbReference>
<dbReference type="Gene3D" id="2.170.130.10">
    <property type="entry name" value="TonB-dependent receptor, plug domain"/>
    <property type="match status" value="1"/>
</dbReference>
<keyword evidence="5 11" id="KW-0812">Transmembrane</keyword>
<evidence type="ECO:0000256" key="11">
    <source>
        <dbReference type="PROSITE-ProRule" id="PRU01360"/>
    </source>
</evidence>
<evidence type="ECO:0000256" key="10">
    <source>
        <dbReference type="ARBA" id="ARBA00023237"/>
    </source>
</evidence>
<evidence type="ECO:0000259" key="14">
    <source>
        <dbReference type="Pfam" id="PF00593"/>
    </source>
</evidence>
<evidence type="ECO:0000313" key="16">
    <source>
        <dbReference type="EMBL" id="MCK0537221.1"/>
    </source>
</evidence>
<dbReference type="Gene3D" id="2.40.170.20">
    <property type="entry name" value="TonB-dependent receptor, beta-barrel domain"/>
    <property type="match status" value="1"/>
</dbReference>
<evidence type="ECO:0000256" key="1">
    <source>
        <dbReference type="ARBA" id="ARBA00004571"/>
    </source>
</evidence>
<dbReference type="Pfam" id="PF00593">
    <property type="entry name" value="TonB_dep_Rec_b-barrel"/>
    <property type="match status" value="1"/>
</dbReference>
<comment type="caution">
    <text evidence="16">The sequence shown here is derived from an EMBL/GenBank/DDBJ whole genome shotgun (WGS) entry which is preliminary data.</text>
</comment>